<keyword evidence="1" id="KW-0812">Transmembrane</keyword>
<comment type="caution">
    <text evidence="2">The sequence shown here is derived from an EMBL/GenBank/DDBJ whole genome shotgun (WGS) entry which is preliminary data.</text>
</comment>
<evidence type="ECO:0000313" key="2">
    <source>
        <dbReference type="EMBL" id="MEI4800539.1"/>
    </source>
</evidence>
<proteinExistence type="predicted"/>
<keyword evidence="3" id="KW-1185">Reference proteome</keyword>
<dbReference type="RefSeq" id="WP_336471451.1">
    <property type="nucleotide sequence ID" value="NZ_JBAWSX010000002.1"/>
</dbReference>
<dbReference type="EMBL" id="JBAWSX010000002">
    <property type="protein sequence ID" value="MEI4800539.1"/>
    <property type="molecule type" value="Genomic_DNA"/>
</dbReference>
<dbReference type="Proteomes" id="UP001372526">
    <property type="component" value="Unassembled WGS sequence"/>
</dbReference>
<gene>
    <name evidence="2" type="ORF">WAZ07_04195</name>
</gene>
<reference evidence="2 3" key="1">
    <citation type="submission" date="2024-01" db="EMBL/GenBank/DDBJ databases">
        <title>Seven novel Bacillus-like species.</title>
        <authorList>
            <person name="Liu G."/>
        </authorList>
    </citation>
    <scope>NUCLEOTIDE SEQUENCE [LARGE SCALE GENOMIC DNA]</scope>
    <source>
        <strain evidence="2 3">FJAT-51639</strain>
    </source>
</reference>
<feature type="transmembrane region" description="Helical" evidence="1">
    <location>
        <begin position="12"/>
        <end position="33"/>
    </location>
</feature>
<organism evidence="2 3">
    <name type="scientific">Bacillus bruguierae</name>
    <dbReference type="NCBI Taxonomy" id="3127667"/>
    <lineage>
        <taxon>Bacteria</taxon>
        <taxon>Bacillati</taxon>
        <taxon>Bacillota</taxon>
        <taxon>Bacilli</taxon>
        <taxon>Bacillales</taxon>
        <taxon>Bacillaceae</taxon>
        <taxon>Bacillus</taxon>
    </lineage>
</organism>
<evidence type="ECO:0000256" key="1">
    <source>
        <dbReference type="SAM" id="Phobius"/>
    </source>
</evidence>
<protein>
    <submittedName>
        <fullName evidence="2">Uncharacterized protein</fullName>
    </submittedName>
</protein>
<evidence type="ECO:0000313" key="3">
    <source>
        <dbReference type="Proteomes" id="UP001372526"/>
    </source>
</evidence>
<accession>A0ABU8FF22</accession>
<keyword evidence="1" id="KW-0472">Membrane</keyword>
<feature type="transmembrane region" description="Helical" evidence="1">
    <location>
        <begin position="39"/>
        <end position="59"/>
    </location>
</feature>
<name>A0ABU8FF22_9BACI</name>
<sequence>MGNKKWGDRDWTWLAGILIVIIIFLIANVFDYVHIEANFSIISSAVSIALALVAIFIALKQDSDNQRVNNQVSYVLHEISANVKKVDAKLDPNVLKSVSKISEETVDEYSQEIGKKDSYTKEEVDEILNKFSKDITVNIKGILNENAIKAEANSEYSCRHAHERMF</sequence>
<keyword evidence="1" id="KW-1133">Transmembrane helix</keyword>